<evidence type="ECO:0000313" key="3">
    <source>
        <dbReference type="Proteomes" id="UP000019277"/>
    </source>
</evidence>
<dbReference type="AlphaFoldDB" id="W7IE07"/>
<gene>
    <name evidence="2" type="ORF">UO65_5627</name>
</gene>
<dbReference type="InterPro" id="IPR011050">
    <property type="entry name" value="Pectin_lyase_fold/virulence"/>
</dbReference>
<reference evidence="2 3" key="1">
    <citation type="journal article" date="2014" name="Genome Announc.">
        <title>Draft Genome Sequence of the Antitrypanosomally Active Sponge-Associated Bacterium Actinokineospora sp. Strain EG49.</title>
        <authorList>
            <person name="Harjes J."/>
            <person name="Ryu T."/>
            <person name="Abdelmohsen U.R."/>
            <person name="Moitinho-Silva L."/>
            <person name="Horn H."/>
            <person name="Ravasi T."/>
            <person name="Hentschel U."/>
        </authorList>
    </citation>
    <scope>NUCLEOTIDE SEQUENCE [LARGE SCALE GENOMIC DNA]</scope>
    <source>
        <strain evidence="2 3">EG49</strain>
    </source>
</reference>
<keyword evidence="1" id="KW-0732">Signal</keyword>
<dbReference type="InterPro" id="IPR012334">
    <property type="entry name" value="Pectin_lyas_fold"/>
</dbReference>
<dbReference type="eggNOG" id="ENOG502ZSE8">
    <property type="taxonomic scope" value="Bacteria"/>
</dbReference>
<dbReference type="EMBL" id="AYXG01000220">
    <property type="protein sequence ID" value="EWC59075.1"/>
    <property type="molecule type" value="Genomic_DNA"/>
</dbReference>
<keyword evidence="3" id="KW-1185">Reference proteome</keyword>
<protein>
    <submittedName>
        <fullName evidence="2">Uncharacterized protein</fullName>
    </submittedName>
</protein>
<evidence type="ECO:0000313" key="2">
    <source>
        <dbReference type="EMBL" id="EWC59075.1"/>
    </source>
</evidence>
<name>W7IE07_9PSEU</name>
<dbReference type="Proteomes" id="UP000019277">
    <property type="component" value="Unassembled WGS sequence"/>
</dbReference>
<dbReference type="SUPFAM" id="SSF51126">
    <property type="entry name" value="Pectin lyase-like"/>
    <property type="match status" value="1"/>
</dbReference>
<comment type="caution">
    <text evidence="2">The sequence shown here is derived from an EMBL/GenBank/DDBJ whole genome shotgun (WGS) entry which is preliminary data.</text>
</comment>
<organism evidence="2 3">
    <name type="scientific">Actinokineospora spheciospongiae</name>
    <dbReference type="NCBI Taxonomy" id="909613"/>
    <lineage>
        <taxon>Bacteria</taxon>
        <taxon>Bacillati</taxon>
        <taxon>Actinomycetota</taxon>
        <taxon>Actinomycetes</taxon>
        <taxon>Pseudonocardiales</taxon>
        <taxon>Pseudonocardiaceae</taxon>
        <taxon>Actinokineospora</taxon>
    </lineage>
</organism>
<proteinExistence type="predicted"/>
<dbReference type="RefSeq" id="WP_035288251.1">
    <property type="nucleotide sequence ID" value="NZ_AYXG01000220.1"/>
</dbReference>
<accession>W7IE07</accession>
<evidence type="ECO:0000256" key="1">
    <source>
        <dbReference type="SAM" id="SignalP"/>
    </source>
</evidence>
<feature type="chain" id="PRO_5004894083" evidence="1">
    <location>
        <begin position="26"/>
        <end position="118"/>
    </location>
</feature>
<sequence>MSRRRVVVSAAVVAAGLITGPVAQAAPAVLYVHPGTSSCSDTGPGSQAVPFCTPQRAADVVEPGQRVVIDSITRAWMTENTRNGIAVEGGSDNVVAGNVLPAPVSEGVRVAGSSPPPG</sequence>
<feature type="signal peptide" evidence="1">
    <location>
        <begin position="1"/>
        <end position="25"/>
    </location>
</feature>
<dbReference type="Gene3D" id="2.160.20.10">
    <property type="entry name" value="Single-stranded right-handed beta-helix, Pectin lyase-like"/>
    <property type="match status" value="1"/>
</dbReference>
<dbReference type="STRING" id="909613.UO65_5627"/>